<dbReference type="AlphaFoldDB" id="A0A1I7GEH2"/>
<evidence type="ECO:0000256" key="1">
    <source>
        <dbReference type="SAM" id="SignalP"/>
    </source>
</evidence>
<dbReference type="EMBL" id="FPBO01000003">
    <property type="protein sequence ID" value="SFU46813.1"/>
    <property type="molecule type" value="Genomic_DNA"/>
</dbReference>
<evidence type="ECO:0000313" key="4">
    <source>
        <dbReference type="Proteomes" id="UP000199391"/>
    </source>
</evidence>
<gene>
    <name evidence="3" type="ORF">SAMN05216552_1003268</name>
</gene>
<feature type="domain" description="DUF4214" evidence="2">
    <location>
        <begin position="129"/>
        <end position="188"/>
    </location>
</feature>
<dbReference type="InterPro" id="IPR025282">
    <property type="entry name" value="DUF4214"/>
</dbReference>
<keyword evidence="1" id="KW-0732">Signal</keyword>
<evidence type="ECO:0000259" key="2">
    <source>
        <dbReference type="Pfam" id="PF13946"/>
    </source>
</evidence>
<organism evidence="3 4">
    <name type="scientific">Pseudoduganella namucuonensis</name>
    <dbReference type="NCBI Taxonomy" id="1035707"/>
    <lineage>
        <taxon>Bacteria</taxon>
        <taxon>Pseudomonadati</taxon>
        <taxon>Pseudomonadota</taxon>
        <taxon>Betaproteobacteria</taxon>
        <taxon>Burkholderiales</taxon>
        <taxon>Oxalobacteraceae</taxon>
        <taxon>Telluria group</taxon>
        <taxon>Pseudoduganella</taxon>
    </lineage>
</organism>
<name>A0A1I7GEH2_9BURK</name>
<dbReference type="InterPro" id="IPR038255">
    <property type="entry name" value="PBS_linker_sf"/>
</dbReference>
<protein>
    <recommendedName>
        <fullName evidence="2">DUF4214 domain-containing protein</fullName>
    </recommendedName>
</protein>
<reference evidence="4" key="1">
    <citation type="submission" date="2016-10" db="EMBL/GenBank/DDBJ databases">
        <authorList>
            <person name="Varghese N."/>
            <person name="Submissions S."/>
        </authorList>
    </citation>
    <scope>NUCLEOTIDE SEQUENCE [LARGE SCALE GENOMIC DNA]</scope>
    <source>
        <strain evidence="4">CGMCC 1.11014</strain>
    </source>
</reference>
<sequence length="952" mass="101525">MQMFAYLQHLTLGLARAPGRLTAAALAGALLAACGGGNDAAVAPAPAAARLMGGAVQGGVAPTVQAASTDEAYHEVVQRIYIAYFGRPADPAGLAYWAGQFRRAAVPATLPGLTAAYAGSATVRGLVDSFGASQESKDLYSGDNDEFITAIYRNIFGKEPDMAGKNYWRGLVESAAITRTFAALAIMAGAQAEDIDVVNNKIEVANSFTAAISEARLNASYNGNDANASARTMLGMVNAVTTVVDFQPAVAATVTTLAPAGYETLVATGKVLTDIKVQNTGAAQTSVPVTFGQIFVKGQLLPKEGLAGKLADGSAVALQMDVKATHDDGSVRHAIVSGVVPKLAAGQTQVLTLAKSGPATTPSTVTPQALLSAGLTGSVALTVNGVQYSAALRDALLTASPVRWLSGPVVNEWIAGAPLKTAAGAVHPHLTARFGVRWYNGLSKTARIEVIVENNKTFTAAPRNYSYDVNVQIDGRAAYSQTGMTHYHHSRWHKYLWWNPAGGPAVHLRHNTAYLIASKAVPNYDQGIVTKEAALTTLASTALTAAKIGPMKIGALKEYMPTSGGRPDIGPLPSWSVMYLLTMDARAKQSMMEVADGSGTWSIHYRDDATGHPIRLDNAVNKMISTHGNLNHRGPLPVPRCANNDWSMCSTPYTPDTAHQPSMAFLPYLVTGDHFYLEELQFWAAWNPTGTDPGAHAGKGLVRWQQLRGQAWSLRTLGHAAYITPDTHYMKAYFNNQLSDNLEFYHTTYVTGNPNALGVYDGSGPGAFASEQSAPWQDDFFTWSFGYLAELGYAKAEPILRWKAKFPVGRMTALGYCWVEGAPYYMYVRNTTSRQIFATFAEAYAATFKEGAIKDDDGNVVTHPLGLPYLTQPCGSQAQADWRTAAGKRTWAKGQMLGYAGSNLGYPSNMQPALAVAASSGIPNARAAWTIFANRSVKPDYSTGPQFAILPR</sequence>
<keyword evidence="4" id="KW-1185">Reference proteome</keyword>
<evidence type="ECO:0000313" key="3">
    <source>
        <dbReference type="EMBL" id="SFU46813.1"/>
    </source>
</evidence>
<dbReference type="Proteomes" id="UP000199391">
    <property type="component" value="Unassembled WGS sequence"/>
</dbReference>
<dbReference type="Pfam" id="PF13946">
    <property type="entry name" value="DUF4214"/>
    <property type="match status" value="1"/>
</dbReference>
<dbReference type="STRING" id="1035707.SAMN05216552_1003268"/>
<feature type="chain" id="PRO_5011625229" description="DUF4214 domain-containing protein" evidence="1">
    <location>
        <begin position="33"/>
        <end position="952"/>
    </location>
</feature>
<dbReference type="Gene3D" id="1.10.3130.20">
    <property type="entry name" value="Phycobilisome linker domain"/>
    <property type="match status" value="1"/>
</dbReference>
<feature type="signal peptide" evidence="1">
    <location>
        <begin position="1"/>
        <end position="32"/>
    </location>
</feature>
<accession>A0A1I7GEH2</accession>
<proteinExistence type="predicted"/>